<evidence type="ECO:0000256" key="13">
    <source>
        <dbReference type="ARBA" id="ARBA00049132"/>
    </source>
</evidence>
<evidence type="ECO:0000256" key="5">
    <source>
        <dbReference type="ARBA" id="ARBA00023445"/>
    </source>
</evidence>
<dbReference type="GO" id="GO:0047890">
    <property type="term" value="F:flavanone 4-reductase activity"/>
    <property type="evidence" value="ECO:0007669"/>
    <property type="project" value="UniProtKB-EC"/>
</dbReference>
<dbReference type="InterPro" id="IPR036291">
    <property type="entry name" value="NAD(P)-bd_dom_sf"/>
</dbReference>
<dbReference type="FunFam" id="3.40.50.720:FF:000085">
    <property type="entry name" value="Dihydroflavonol reductase"/>
    <property type="match status" value="1"/>
</dbReference>
<keyword evidence="4" id="KW-0284">Flavonoid biosynthesis</keyword>
<keyword evidence="3" id="KW-0560">Oxidoreductase</keyword>
<feature type="domain" description="NAD-dependent epimerase/dehydratase" evidence="14">
    <location>
        <begin position="2"/>
        <end position="232"/>
    </location>
</feature>
<dbReference type="EC" id="1.1.1.219" evidence="8"/>
<dbReference type="SUPFAM" id="SSF51735">
    <property type="entry name" value="NAD(P)-binding Rossmann-fold domains"/>
    <property type="match status" value="1"/>
</dbReference>
<evidence type="ECO:0000256" key="1">
    <source>
        <dbReference type="ARBA" id="ARBA00004935"/>
    </source>
</evidence>
<evidence type="ECO:0000256" key="11">
    <source>
        <dbReference type="ARBA" id="ARBA00042831"/>
    </source>
</evidence>
<sequence>MVKRLLQHGYSVNTTTRFHPEKKRDTSYLTNLPGASERLKIFEADLDSPGSFAAAIEGCVGVFHVAHPLDFEERESEQVKIKRVVNGSIGILQACVDSNTVKRVVYCSSVATATFTGEAGGSEMIDERSWSDVEFLRSLGVFGGPYMVTKTLAEKAVVDFAEKNGLDVVTILPSWIHGPFICPYCPDSVCICMALILGDKKHYVRLVRTSLVHVDDVVRAHIHLFEHPQAKGRYICSNVDITIHKLHEFLSAKYPEYELPSKDLFNDLPPVAFPGLSTQKLLETGFKYENGLQEMFNGAIKSCKEIGLI</sequence>
<comment type="pathway">
    <text evidence="1">Pigment biosynthesis; anthocyanin biosynthesis.</text>
</comment>
<evidence type="ECO:0000259" key="14">
    <source>
        <dbReference type="Pfam" id="PF01370"/>
    </source>
</evidence>
<dbReference type="Gene3D" id="3.40.50.720">
    <property type="entry name" value="NAD(P)-binding Rossmann-like Domain"/>
    <property type="match status" value="1"/>
</dbReference>
<comment type="similarity">
    <text evidence="5">Belongs to the NAD(P)-dependent epimerase/dehydratase family. Dihydroflavonol-4-reductase subfamily.</text>
</comment>
<dbReference type="PANTHER" id="PTHR10366">
    <property type="entry name" value="NAD DEPENDENT EPIMERASE/DEHYDRATASE"/>
    <property type="match status" value="1"/>
</dbReference>
<dbReference type="GO" id="GO:0045552">
    <property type="term" value="F:dihydroflavanol 4-reductase activity"/>
    <property type="evidence" value="ECO:0007669"/>
    <property type="project" value="UniProtKB-EC"/>
</dbReference>
<dbReference type="InterPro" id="IPR050425">
    <property type="entry name" value="NAD(P)_dehydrat-like"/>
</dbReference>
<organism evidence="15 16">
    <name type="scientific">Perilla frutescens var. hirtella</name>
    <name type="common">Perilla citriodora</name>
    <name type="synonym">Perilla setoyensis</name>
    <dbReference type="NCBI Taxonomy" id="608512"/>
    <lineage>
        <taxon>Eukaryota</taxon>
        <taxon>Viridiplantae</taxon>
        <taxon>Streptophyta</taxon>
        <taxon>Embryophyta</taxon>
        <taxon>Tracheophyta</taxon>
        <taxon>Spermatophyta</taxon>
        <taxon>Magnoliopsida</taxon>
        <taxon>eudicotyledons</taxon>
        <taxon>Gunneridae</taxon>
        <taxon>Pentapetalae</taxon>
        <taxon>asterids</taxon>
        <taxon>lamiids</taxon>
        <taxon>Lamiales</taxon>
        <taxon>Lamiaceae</taxon>
        <taxon>Nepetoideae</taxon>
        <taxon>Elsholtzieae</taxon>
        <taxon>Perilla</taxon>
    </lineage>
</organism>
<dbReference type="InterPro" id="IPR001509">
    <property type="entry name" value="Epimerase_deHydtase"/>
</dbReference>
<proteinExistence type="inferred from homology"/>
<dbReference type="Proteomes" id="UP001190926">
    <property type="component" value="Unassembled WGS sequence"/>
</dbReference>
<protein>
    <recommendedName>
        <fullName evidence="9">Dihydroflavonol 4-reductase</fullName>
        <ecNumber evidence="8">1.1.1.219</ecNumber>
        <ecNumber evidence="7">1.1.1.234</ecNumber>
    </recommendedName>
    <alternativeName>
        <fullName evidence="11">Dihydrokaempferol 4-reductase</fullName>
    </alternativeName>
    <alternativeName>
        <fullName evidence="10">Flavanone 4-reductase</fullName>
    </alternativeName>
</protein>
<evidence type="ECO:0000256" key="10">
    <source>
        <dbReference type="ARBA" id="ARBA00042087"/>
    </source>
</evidence>
<dbReference type="EC" id="1.1.1.234" evidence="7"/>
<name>A0AAD4JG96_PERFH</name>
<dbReference type="PANTHER" id="PTHR10366:SF563">
    <property type="entry name" value="CINNAMOYL-COA REDUCTASE 16"/>
    <property type="match status" value="1"/>
</dbReference>
<comment type="function">
    <text evidence="6">Bifunctional enzyme involved in flavonoid metabolism.</text>
</comment>
<reference evidence="15 16" key="1">
    <citation type="journal article" date="2021" name="Nat. Commun.">
        <title>Incipient diploidization of the medicinal plant Perilla within 10,000 years.</title>
        <authorList>
            <person name="Zhang Y."/>
            <person name="Shen Q."/>
            <person name="Leng L."/>
            <person name="Zhang D."/>
            <person name="Chen S."/>
            <person name="Shi Y."/>
            <person name="Ning Z."/>
            <person name="Chen S."/>
        </authorList>
    </citation>
    <scope>NUCLEOTIDE SEQUENCE [LARGE SCALE GENOMIC DNA]</scope>
    <source>
        <strain evidence="16">cv. PC099</strain>
    </source>
</reference>
<evidence type="ECO:0000256" key="2">
    <source>
        <dbReference type="ARBA" id="ARBA00022857"/>
    </source>
</evidence>
<evidence type="ECO:0000256" key="8">
    <source>
        <dbReference type="ARBA" id="ARBA00039057"/>
    </source>
</evidence>
<keyword evidence="2" id="KW-0521">NADP</keyword>
<evidence type="ECO:0000256" key="6">
    <source>
        <dbReference type="ARBA" id="ARBA00037100"/>
    </source>
</evidence>
<comment type="catalytic activity">
    <reaction evidence="13">
        <text>a (2R,3S,4S)-leucoanthocyanidin + NADP(+) = a (2R,3R)-dihydroflavonol + NADPH + H(+)</text>
        <dbReference type="Rhea" id="RHEA:54444"/>
        <dbReference type="ChEBI" id="CHEBI:15378"/>
        <dbReference type="ChEBI" id="CHEBI:57783"/>
        <dbReference type="ChEBI" id="CHEBI:58349"/>
        <dbReference type="ChEBI" id="CHEBI:138176"/>
        <dbReference type="ChEBI" id="CHEBI:138188"/>
        <dbReference type="EC" id="1.1.1.219"/>
    </reaction>
</comment>
<evidence type="ECO:0000256" key="7">
    <source>
        <dbReference type="ARBA" id="ARBA00039055"/>
    </source>
</evidence>
<evidence type="ECO:0000313" key="16">
    <source>
        <dbReference type="Proteomes" id="UP001190926"/>
    </source>
</evidence>
<comment type="catalytic activity">
    <reaction evidence="12">
        <text>(2S)-flavan-4-ol + NADP(+) = (2S)-flavanone + NADPH + H(+)</text>
        <dbReference type="Rhea" id="RHEA:11228"/>
        <dbReference type="ChEBI" id="CHEBI:15378"/>
        <dbReference type="ChEBI" id="CHEBI:15605"/>
        <dbReference type="ChEBI" id="CHEBI:15606"/>
        <dbReference type="ChEBI" id="CHEBI:57783"/>
        <dbReference type="ChEBI" id="CHEBI:58349"/>
        <dbReference type="EC" id="1.1.1.234"/>
    </reaction>
</comment>
<comment type="caution">
    <text evidence="15">The sequence shown here is derived from an EMBL/GenBank/DDBJ whole genome shotgun (WGS) entry which is preliminary data.</text>
</comment>
<dbReference type="CDD" id="cd08958">
    <property type="entry name" value="FR_SDR_e"/>
    <property type="match status" value="1"/>
</dbReference>
<gene>
    <name evidence="15" type="ORF">C2S53_002399</name>
</gene>
<evidence type="ECO:0000256" key="9">
    <source>
        <dbReference type="ARBA" id="ARBA00039963"/>
    </source>
</evidence>
<evidence type="ECO:0000313" key="15">
    <source>
        <dbReference type="EMBL" id="KAH6833300.1"/>
    </source>
</evidence>
<evidence type="ECO:0000256" key="12">
    <source>
        <dbReference type="ARBA" id="ARBA00048870"/>
    </source>
</evidence>
<dbReference type="GO" id="GO:0009813">
    <property type="term" value="P:flavonoid biosynthetic process"/>
    <property type="evidence" value="ECO:0007669"/>
    <property type="project" value="UniProtKB-KW"/>
</dbReference>
<accession>A0AAD4JG96</accession>
<keyword evidence="16" id="KW-1185">Reference proteome</keyword>
<evidence type="ECO:0000256" key="3">
    <source>
        <dbReference type="ARBA" id="ARBA00023002"/>
    </source>
</evidence>
<dbReference type="Pfam" id="PF01370">
    <property type="entry name" value="Epimerase"/>
    <property type="match status" value="1"/>
</dbReference>
<dbReference type="EMBL" id="SDAM02000058">
    <property type="protein sequence ID" value="KAH6833300.1"/>
    <property type="molecule type" value="Genomic_DNA"/>
</dbReference>
<dbReference type="AlphaFoldDB" id="A0AAD4JG96"/>
<evidence type="ECO:0000256" key="4">
    <source>
        <dbReference type="ARBA" id="ARBA00023241"/>
    </source>
</evidence>